<evidence type="ECO:0000256" key="3">
    <source>
        <dbReference type="ARBA" id="ARBA00012614"/>
    </source>
</evidence>
<protein>
    <recommendedName>
        <fullName evidence="4">UDP-N-acetylglucosamine transferase subunit ALG13</fullName>
        <ecNumber evidence="3">2.4.1.141</ecNumber>
    </recommendedName>
</protein>
<sequence length="162" mass="18322">MRCFVTVGTTKFDSLINKIMTEPCLEILRQRGVSYLVLQSGAGIIHIGDNKRNFNGIQIEQYCYKDDIKFDMEAADFIIGHAGAGTCLEALKLRKPLIVVVNEDLMGNHQLELAERLADEGHIFYTNVTNLLNLLQTVNFSELKPFVPCDMHRLAKFIDKCT</sequence>
<dbReference type="Pfam" id="PF04101">
    <property type="entry name" value="Glyco_tran_28_C"/>
    <property type="match status" value="1"/>
</dbReference>
<evidence type="ECO:0000256" key="6">
    <source>
        <dbReference type="ARBA" id="ARBA00022679"/>
    </source>
</evidence>
<evidence type="ECO:0000313" key="9">
    <source>
        <dbReference type="EMBL" id="VDN56337.1"/>
    </source>
</evidence>
<dbReference type="GO" id="GO:0004577">
    <property type="term" value="F:N-acetylglucosaminyldiphosphodolichol N-acetylglucosaminyltransferase activity"/>
    <property type="evidence" value="ECO:0007669"/>
    <property type="project" value="UniProtKB-EC"/>
</dbReference>
<keyword evidence="6" id="KW-0808">Transferase</keyword>
<accession>A0A0N4U546</accession>
<evidence type="ECO:0000259" key="8">
    <source>
        <dbReference type="Pfam" id="PF04101"/>
    </source>
</evidence>
<organism evidence="10 12">
    <name type="scientific">Dracunculus medinensis</name>
    <name type="common">Guinea worm</name>
    <dbReference type="NCBI Taxonomy" id="318479"/>
    <lineage>
        <taxon>Eukaryota</taxon>
        <taxon>Metazoa</taxon>
        <taxon>Ecdysozoa</taxon>
        <taxon>Nematoda</taxon>
        <taxon>Chromadorea</taxon>
        <taxon>Rhabditida</taxon>
        <taxon>Spirurina</taxon>
        <taxon>Dracunculoidea</taxon>
        <taxon>Dracunculidae</taxon>
        <taxon>Dracunculus</taxon>
    </lineage>
</organism>
<proteinExistence type="inferred from homology"/>
<dbReference type="EMBL" id="UYYG01001155">
    <property type="protein sequence ID" value="VDN56337.1"/>
    <property type="molecule type" value="Genomic_DNA"/>
</dbReference>
<dbReference type="Proteomes" id="UP000274756">
    <property type="component" value="Unassembled WGS sequence"/>
</dbReference>
<reference evidence="9 11" key="2">
    <citation type="submission" date="2018-11" db="EMBL/GenBank/DDBJ databases">
        <authorList>
            <consortium name="Pathogen Informatics"/>
        </authorList>
    </citation>
    <scope>NUCLEOTIDE SEQUENCE [LARGE SCALE GENOMIC DNA]</scope>
</reference>
<dbReference type="AlphaFoldDB" id="A0A0N4U546"/>
<feature type="domain" description="Glycosyl transferase family 28 C-terminal" evidence="8">
    <location>
        <begin position="3"/>
        <end position="145"/>
    </location>
</feature>
<keyword evidence="11" id="KW-1185">Reference proteome</keyword>
<dbReference type="PANTHER" id="PTHR12867:SF6">
    <property type="entry name" value="N-ACETYLGLUCOSAMINYLDIPHOSPHODOLICHOL N-ACETYLGLUCOSAMINYLTRANSFERASE"/>
    <property type="match status" value="1"/>
</dbReference>
<dbReference type="STRING" id="318479.A0A0N4U546"/>
<evidence type="ECO:0000313" key="12">
    <source>
        <dbReference type="WBParaSite" id="DME_0000195001-mRNA-1"/>
    </source>
</evidence>
<evidence type="ECO:0000256" key="7">
    <source>
        <dbReference type="ARBA" id="ARBA00022824"/>
    </source>
</evidence>
<name>A0A0N4U546_DRAME</name>
<evidence type="ECO:0000256" key="5">
    <source>
        <dbReference type="ARBA" id="ARBA00022676"/>
    </source>
</evidence>
<evidence type="ECO:0000256" key="2">
    <source>
        <dbReference type="ARBA" id="ARBA00006962"/>
    </source>
</evidence>
<comment type="subcellular location">
    <subcellularLocation>
        <location evidence="1">Endoplasmic reticulum</location>
    </subcellularLocation>
</comment>
<dbReference type="InterPro" id="IPR007235">
    <property type="entry name" value="Glyco_trans_28_C"/>
</dbReference>
<dbReference type="OrthoDB" id="20273at2759"/>
<keyword evidence="7" id="KW-0256">Endoplasmic reticulum</keyword>
<dbReference type="Gene3D" id="3.40.50.2000">
    <property type="entry name" value="Glycogen Phosphorylase B"/>
    <property type="match status" value="1"/>
</dbReference>
<evidence type="ECO:0000313" key="10">
    <source>
        <dbReference type="Proteomes" id="UP000038040"/>
    </source>
</evidence>
<comment type="similarity">
    <text evidence="2">Belongs to the glycosyltransferase 28 family.</text>
</comment>
<reference evidence="12" key="1">
    <citation type="submission" date="2017-02" db="UniProtKB">
        <authorList>
            <consortium name="WormBaseParasite"/>
        </authorList>
    </citation>
    <scope>IDENTIFICATION</scope>
</reference>
<dbReference type="GO" id="GO:0006488">
    <property type="term" value="P:dolichol-linked oligosaccharide biosynthetic process"/>
    <property type="evidence" value="ECO:0007669"/>
    <property type="project" value="InterPro"/>
</dbReference>
<evidence type="ECO:0000256" key="4">
    <source>
        <dbReference type="ARBA" id="ARBA00017468"/>
    </source>
</evidence>
<gene>
    <name evidence="9" type="ORF">DME_LOCUS6310</name>
</gene>
<dbReference type="SUPFAM" id="SSF53756">
    <property type="entry name" value="UDP-Glycosyltransferase/glycogen phosphorylase"/>
    <property type="match status" value="1"/>
</dbReference>
<dbReference type="WBParaSite" id="DME_0000195001-mRNA-1">
    <property type="protein sequence ID" value="DME_0000195001-mRNA-1"/>
    <property type="gene ID" value="DME_0000195001"/>
</dbReference>
<dbReference type="Proteomes" id="UP000038040">
    <property type="component" value="Unplaced"/>
</dbReference>
<keyword evidence="5" id="KW-0328">Glycosyltransferase</keyword>
<dbReference type="InterPro" id="IPR039042">
    <property type="entry name" value="Alg13-like"/>
</dbReference>
<evidence type="ECO:0000313" key="11">
    <source>
        <dbReference type="Proteomes" id="UP000274756"/>
    </source>
</evidence>
<dbReference type="PANTHER" id="PTHR12867">
    <property type="entry name" value="GLYCOSYL TRANSFERASE-RELATED"/>
    <property type="match status" value="1"/>
</dbReference>
<evidence type="ECO:0000256" key="1">
    <source>
        <dbReference type="ARBA" id="ARBA00004240"/>
    </source>
</evidence>
<dbReference type="GO" id="GO:0005783">
    <property type="term" value="C:endoplasmic reticulum"/>
    <property type="evidence" value="ECO:0007669"/>
    <property type="project" value="UniProtKB-SubCell"/>
</dbReference>
<dbReference type="EC" id="2.4.1.141" evidence="3"/>